<gene>
    <name evidence="2" type="ORF">K8V88_06590</name>
</gene>
<dbReference type="Pfam" id="PF01381">
    <property type="entry name" value="HTH_3"/>
    <property type="match status" value="1"/>
</dbReference>
<dbReference type="SMART" id="SM00530">
    <property type="entry name" value="HTH_XRE"/>
    <property type="match status" value="1"/>
</dbReference>
<reference evidence="2" key="1">
    <citation type="journal article" date="2021" name="PeerJ">
        <title>Extensive microbial diversity within the chicken gut microbiome revealed by metagenomics and culture.</title>
        <authorList>
            <person name="Gilroy R."/>
            <person name="Ravi A."/>
            <person name="Getino M."/>
            <person name="Pursley I."/>
            <person name="Horton D.L."/>
            <person name="Alikhan N.F."/>
            <person name="Baker D."/>
            <person name="Gharbi K."/>
            <person name="Hall N."/>
            <person name="Watson M."/>
            <person name="Adriaenssens E.M."/>
            <person name="Foster-Nyarko E."/>
            <person name="Jarju S."/>
            <person name="Secka A."/>
            <person name="Antonio M."/>
            <person name="Oren A."/>
            <person name="Chaudhuri R.R."/>
            <person name="La Ragione R."/>
            <person name="Hildebrand F."/>
            <person name="Pallen M.J."/>
        </authorList>
    </citation>
    <scope>NUCLEOTIDE SEQUENCE</scope>
    <source>
        <strain evidence="2">7886</strain>
    </source>
</reference>
<feature type="domain" description="HTH cro/C1-type" evidence="1">
    <location>
        <begin position="12"/>
        <end position="66"/>
    </location>
</feature>
<dbReference type="SUPFAM" id="SSF47413">
    <property type="entry name" value="lambda repressor-like DNA-binding domains"/>
    <property type="match status" value="1"/>
</dbReference>
<organism evidence="2 3">
    <name type="scientific">Companilactobacillus farciminis</name>
    <dbReference type="NCBI Taxonomy" id="1612"/>
    <lineage>
        <taxon>Bacteria</taxon>
        <taxon>Bacillati</taxon>
        <taxon>Bacillota</taxon>
        <taxon>Bacilli</taxon>
        <taxon>Lactobacillales</taxon>
        <taxon>Lactobacillaceae</taxon>
        <taxon>Companilactobacillus</taxon>
    </lineage>
</organism>
<comment type="caution">
    <text evidence="2">The sequence shown here is derived from an EMBL/GenBank/DDBJ whole genome shotgun (WGS) entry which is preliminary data.</text>
</comment>
<sequence length="71" mass="8204">METTKGSRKYTLSQARMLAGITQADMAKRLGVSEATYVKYEKYRGYMRVDKAARFEQIVNLQGDDKVIFFK</sequence>
<accession>A0A921L9S6</accession>
<dbReference type="InterPro" id="IPR001387">
    <property type="entry name" value="Cro/C1-type_HTH"/>
</dbReference>
<name>A0A921L9S6_9LACO</name>
<dbReference type="GO" id="GO:0003677">
    <property type="term" value="F:DNA binding"/>
    <property type="evidence" value="ECO:0007669"/>
    <property type="project" value="InterPro"/>
</dbReference>
<dbReference type="AlphaFoldDB" id="A0A921L9S6"/>
<proteinExistence type="predicted"/>
<dbReference type="InterPro" id="IPR010982">
    <property type="entry name" value="Lambda_DNA-bd_dom_sf"/>
</dbReference>
<dbReference type="Gene3D" id="1.10.260.40">
    <property type="entry name" value="lambda repressor-like DNA-binding domains"/>
    <property type="match status" value="1"/>
</dbReference>
<dbReference type="CDD" id="cd00093">
    <property type="entry name" value="HTH_XRE"/>
    <property type="match status" value="1"/>
</dbReference>
<protein>
    <submittedName>
        <fullName evidence="2">Helix-turn-helix domain-containing protein</fullName>
    </submittedName>
</protein>
<dbReference type="EMBL" id="DYWC01000148">
    <property type="protein sequence ID" value="HJF87088.1"/>
    <property type="molecule type" value="Genomic_DNA"/>
</dbReference>
<evidence type="ECO:0000259" key="1">
    <source>
        <dbReference type="PROSITE" id="PS50943"/>
    </source>
</evidence>
<reference evidence="2" key="2">
    <citation type="submission" date="2021-09" db="EMBL/GenBank/DDBJ databases">
        <authorList>
            <person name="Gilroy R."/>
        </authorList>
    </citation>
    <scope>NUCLEOTIDE SEQUENCE</scope>
    <source>
        <strain evidence="2">7886</strain>
    </source>
</reference>
<evidence type="ECO:0000313" key="3">
    <source>
        <dbReference type="Proteomes" id="UP000747013"/>
    </source>
</evidence>
<dbReference type="Proteomes" id="UP000747013">
    <property type="component" value="Unassembled WGS sequence"/>
</dbReference>
<dbReference type="PROSITE" id="PS50943">
    <property type="entry name" value="HTH_CROC1"/>
    <property type="match status" value="1"/>
</dbReference>
<evidence type="ECO:0000313" key="2">
    <source>
        <dbReference type="EMBL" id="HJF87088.1"/>
    </source>
</evidence>